<feature type="transmembrane region" description="Helical" evidence="8">
    <location>
        <begin position="443"/>
        <end position="464"/>
    </location>
</feature>
<dbReference type="Gene3D" id="1.20.1250.20">
    <property type="entry name" value="MFS general substrate transporter like domains"/>
    <property type="match status" value="1"/>
</dbReference>
<proteinExistence type="inferred from homology"/>
<dbReference type="PRINTS" id="PR01036">
    <property type="entry name" value="TCRTETB"/>
</dbReference>
<dbReference type="SUPFAM" id="SSF103473">
    <property type="entry name" value="MFS general substrate transporter"/>
    <property type="match status" value="1"/>
</dbReference>
<dbReference type="InterPro" id="IPR004638">
    <property type="entry name" value="EmrB-like"/>
</dbReference>
<dbReference type="PROSITE" id="PS50850">
    <property type="entry name" value="MFS"/>
    <property type="match status" value="1"/>
</dbReference>
<keyword evidence="5 8" id="KW-0812">Transmembrane</keyword>
<comment type="subcellular location">
    <subcellularLocation>
        <location evidence="1">Cell membrane</location>
        <topology evidence="1">Multi-pass membrane protein</topology>
    </subcellularLocation>
</comment>
<keyword evidence="4" id="KW-1003">Cell membrane</keyword>
<evidence type="ECO:0000256" key="2">
    <source>
        <dbReference type="ARBA" id="ARBA00008537"/>
    </source>
</evidence>
<evidence type="ECO:0000256" key="5">
    <source>
        <dbReference type="ARBA" id="ARBA00022692"/>
    </source>
</evidence>
<dbReference type="NCBIfam" id="TIGR00711">
    <property type="entry name" value="efflux_EmrB"/>
    <property type="match status" value="1"/>
</dbReference>
<dbReference type="EMBL" id="FYEZ01000001">
    <property type="protein sequence ID" value="SNC60125.1"/>
    <property type="molecule type" value="Genomic_DNA"/>
</dbReference>
<evidence type="ECO:0000256" key="1">
    <source>
        <dbReference type="ARBA" id="ARBA00004651"/>
    </source>
</evidence>
<reference evidence="10 11" key="1">
    <citation type="submission" date="2017-06" db="EMBL/GenBank/DDBJ databases">
        <authorList>
            <person name="Kim H.J."/>
            <person name="Triplett B.A."/>
        </authorList>
    </citation>
    <scope>NUCLEOTIDE SEQUENCE [LARGE SCALE GENOMIC DNA]</scope>
    <source>
        <strain evidence="10 11">DSM 22179</strain>
    </source>
</reference>
<sequence length="474" mass="49394">MPATSDHGRVLTILTVATFVVILNETLLVNAIPQLMHAFDVTAADAQWLSTAFMLTMAVVIPTTGWFMQRFQRRTVFALAMGSFTLGTLLAAVAPVFAVLLVGRIVQAAGTAMMMPLLMTTVMTLVPLEQRGRAMGNVSLAISAAPALGPTSSGLILQLASWRWLFLLVLPLAVVMSVVGYRMMPANEANPTDTLDLLSLPLAALGFGGLIYGMTQVGVPAVEGAGPVLPPALVIALAVAALVALVLRQFALIRSERAPLLDLRALGERGFAVTMAIMCVAMMAMLGTLILVPIWLQEARGLTVLQAGLVMLPGALLMAFLARPVGRWYDRIGPRPLVLPGAVLATSSLAIGFLGTHDAPWWLFLVVHPLLSLGLALMFTPLFTSGLASLPPHLYSHGSAIMGTFQQVAAAAGTALAVTVMTARTAGLVQAGEDPVHALSGGVSAALGIGAAIFVLATALTLLVRRPAGAPTAA</sequence>
<accession>A0A212T280</accession>
<dbReference type="Proteomes" id="UP000198122">
    <property type="component" value="Unassembled WGS sequence"/>
</dbReference>
<evidence type="ECO:0000256" key="7">
    <source>
        <dbReference type="ARBA" id="ARBA00023136"/>
    </source>
</evidence>
<dbReference type="GO" id="GO:0005886">
    <property type="term" value="C:plasma membrane"/>
    <property type="evidence" value="ECO:0007669"/>
    <property type="project" value="UniProtKB-SubCell"/>
</dbReference>
<feature type="transmembrane region" description="Helical" evidence="8">
    <location>
        <begin position="105"/>
        <end position="126"/>
    </location>
</feature>
<evidence type="ECO:0000259" key="9">
    <source>
        <dbReference type="PROSITE" id="PS50850"/>
    </source>
</evidence>
<evidence type="ECO:0000256" key="6">
    <source>
        <dbReference type="ARBA" id="ARBA00022989"/>
    </source>
</evidence>
<dbReference type="PANTHER" id="PTHR42718:SF9">
    <property type="entry name" value="MAJOR FACILITATOR SUPERFAMILY MULTIDRUG TRANSPORTER MFSC"/>
    <property type="match status" value="1"/>
</dbReference>
<organism evidence="10 11">
    <name type="scientific">Kytococcus aerolatus</name>
    <dbReference type="NCBI Taxonomy" id="592308"/>
    <lineage>
        <taxon>Bacteria</taxon>
        <taxon>Bacillati</taxon>
        <taxon>Actinomycetota</taxon>
        <taxon>Actinomycetes</taxon>
        <taxon>Micrococcales</taxon>
        <taxon>Kytococcaceae</taxon>
        <taxon>Kytococcus</taxon>
    </lineage>
</organism>
<feature type="transmembrane region" description="Helical" evidence="8">
    <location>
        <begin position="400"/>
        <end position="423"/>
    </location>
</feature>
<keyword evidence="6 8" id="KW-1133">Transmembrane helix</keyword>
<gene>
    <name evidence="10" type="ORF">SAMN05445756_0211</name>
</gene>
<keyword evidence="7 8" id="KW-0472">Membrane</keyword>
<feature type="transmembrane region" description="Helical" evidence="8">
    <location>
        <begin position="232"/>
        <end position="251"/>
    </location>
</feature>
<feature type="transmembrane region" description="Helical" evidence="8">
    <location>
        <begin position="302"/>
        <end position="325"/>
    </location>
</feature>
<feature type="transmembrane region" description="Helical" evidence="8">
    <location>
        <begin position="361"/>
        <end position="388"/>
    </location>
</feature>
<dbReference type="Pfam" id="PF07690">
    <property type="entry name" value="MFS_1"/>
    <property type="match status" value="1"/>
</dbReference>
<feature type="transmembrane region" description="Helical" evidence="8">
    <location>
        <begin position="337"/>
        <end position="355"/>
    </location>
</feature>
<feature type="transmembrane region" description="Helical" evidence="8">
    <location>
        <begin position="75"/>
        <end position="99"/>
    </location>
</feature>
<dbReference type="InterPro" id="IPR020846">
    <property type="entry name" value="MFS_dom"/>
</dbReference>
<evidence type="ECO:0000256" key="4">
    <source>
        <dbReference type="ARBA" id="ARBA00022475"/>
    </source>
</evidence>
<feature type="transmembrane region" description="Helical" evidence="8">
    <location>
        <begin position="47"/>
        <end position="68"/>
    </location>
</feature>
<dbReference type="InterPro" id="IPR011701">
    <property type="entry name" value="MFS"/>
</dbReference>
<feature type="transmembrane region" description="Helical" evidence="8">
    <location>
        <begin position="138"/>
        <end position="158"/>
    </location>
</feature>
<evidence type="ECO:0000313" key="11">
    <source>
        <dbReference type="Proteomes" id="UP000198122"/>
    </source>
</evidence>
<keyword evidence="3" id="KW-0813">Transport</keyword>
<feature type="transmembrane region" description="Helical" evidence="8">
    <location>
        <begin position="195"/>
        <end position="212"/>
    </location>
</feature>
<keyword evidence="11" id="KW-1185">Reference proteome</keyword>
<dbReference type="AlphaFoldDB" id="A0A212T280"/>
<name>A0A212T280_9MICO</name>
<feature type="transmembrane region" description="Helical" evidence="8">
    <location>
        <begin position="271"/>
        <end position="296"/>
    </location>
</feature>
<dbReference type="PANTHER" id="PTHR42718">
    <property type="entry name" value="MAJOR FACILITATOR SUPERFAMILY MULTIDRUG TRANSPORTER MFSC"/>
    <property type="match status" value="1"/>
</dbReference>
<protein>
    <submittedName>
        <fullName evidence="10">MFS transporter, DHA2 family, lincomycin resistance protein</fullName>
    </submittedName>
</protein>
<dbReference type="GO" id="GO:0022857">
    <property type="term" value="F:transmembrane transporter activity"/>
    <property type="evidence" value="ECO:0007669"/>
    <property type="project" value="InterPro"/>
</dbReference>
<evidence type="ECO:0000256" key="3">
    <source>
        <dbReference type="ARBA" id="ARBA00022448"/>
    </source>
</evidence>
<dbReference type="RefSeq" id="WP_088817250.1">
    <property type="nucleotide sequence ID" value="NZ_FYEZ01000001.1"/>
</dbReference>
<dbReference type="InterPro" id="IPR036259">
    <property type="entry name" value="MFS_trans_sf"/>
</dbReference>
<comment type="similarity">
    <text evidence="2">Belongs to the major facilitator superfamily. EmrB family.</text>
</comment>
<evidence type="ECO:0000313" key="10">
    <source>
        <dbReference type="EMBL" id="SNC60125.1"/>
    </source>
</evidence>
<evidence type="ECO:0000256" key="8">
    <source>
        <dbReference type="SAM" id="Phobius"/>
    </source>
</evidence>
<dbReference type="Gene3D" id="1.20.1720.10">
    <property type="entry name" value="Multidrug resistance protein D"/>
    <property type="match status" value="1"/>
</dbReference>
<feature type="domain" description="Major facilitator superfamily (MFS) profile" evidence="9">
    <location>
        <begin position="10"/>
        <end position="469"/>
    </location>
</feature>
<feature type="transmembrane region" description="Helical" evidence="8">
    <location>
        <begin position="164"/>
        <end position="183"/>
    </location>
</feature>
<dbReference type="OrthoDB" id="9812221at2"/>